<reference evidence="7" key="2">
    <citation type="submission" date="2018-06" db="EMBL/GenBank/DDBJ databases">
        <authorList>
            <consortium name="Pathogen Informatics"/>
            <person name="Doyle S."/>
        </authorList>
    </citation>
    <scope>NUCLEOTIDE SEQUENCE [LARGE SCALE GENOMIC DNA]</scope>
    <source>
        <strain evidence="7">NCTC12218</strain>
    </source>
</reference>
<dbReference type="Gene3D" id="3.20.20.10">
    <property type="entry name" value="Alanine racemase"/>
    <property type="match status" value="1"/>
</dbReference>
<dbReference type="InterPro" id="IPR029066">
    <property type="entry name" value="PLP-binding_barrel"/>
</dbReference>
<dbReference type="AlphaFoldDB" id="A0A7Z7QNF3"/>
<organism evidence="7">
    <name type="scientific">Staphylococcus schleiferi</name>
    <dbReference type="NCBI Taxonomy" id="1295"/>
    <lineage>
        <taxon>Bacteria</taxon>
        <taxon>Bacillati</taxon>
        <taxon>Bacillota</taxon>
        <taxon>Bacilli</taxon>
        <taxon>Bacillales</taxon>
        <taxon>Staphylococcaceae</taxon>
        <taxon>Staphylococcus</taxon>
    </lineage>
</organism>
<dbReference type="InterPro" id="IPR001608">
    <property type="entry name" value="Ala_racemase_N"/>
</dbReference>
<dbReference type="InterPro" id="IPR000821">
    <property type="entry name" value="Ala_racemase"/>
</dbReference>
<evidence type="ECO:0000313" key="9">
    <source>
        <dbReference type="Proteomes" id="UP000572988"/>
    </source>
</evidence>
<dbReference type="PANTHER" id="PTHR30511:SF3">
    <property type="entry name" value="LYSINE RACEMASE"/>
    <property type="match status" value="1"/>
</dbReference>
<evidence type="ECO:0000313" key="6">
    <source>
        <dbReference type="EMBL" id="NHA34369.1"/>
    </source>
</evidence>
<evidence type="ECO:0000256" key="1">
    <source>
        <dbReference type="ARBA" id="ARBA00001933"/>
    </source>
</evidence>
<evidence type="ECO:0000259" key="4">
    <source>
        <dbReference type="Pfam" id="PF01168"/>
    </source>
</evidence>
<dbReference type="EMBL" id="UHEF01000001">
    <property type="protein sequence ID" value="SUM87632.1"/>
    <property type="molecule type" value="Genomic_DNA"/>
</dbReference>
<dbReference type="PANTHER" id="PTHR30511">
    <property type="entry name" value="ALANINE RACEMASE"/>
    <property type="match status" value="1"/>
</dbReference>
<evidence type="ECO:0000256" key="3">
    <source>
        <dbReference type="ARBA" id="ARBA00023235"/>
    </source>
</evidence>
<keyword evidence="9" id="KW-1185">Reference proteome</keyword>
<accession>A0A7Z7QNF3</accession>
<protein>
    <submittedName>
        <fullName evidence="6">Alanine racemase</fullName>
    </submittedName>
    <submittedName>
        <fullName evidence="7">Amino acid racemase</fullName>
    </submittedName>
</protein>
<dbReference type="GO" id="GO:0008784">
    <property type="term" value="F:alanine racemase activity"/>
    <property type="evidence" value="ECO:0007669"/>
    <property type="project" value="TreeGrafter"/>
</dbReference>
<sequence length="358" mass="40743">MPQLHVNLSKIKYNAMALQHMLSEQGVRMIPVTKCVGGDIKVREMLRDMGFSTLAESRLSKMTHHQKQPTQQDMMIKGALPHEIEDVVVKSQVSIQTEFSTIQALNDMAVQKGVKHAIYLMVDWKDGREGALTYEVVHLVKKIVKLKGIYLKGLAFNFMCFRPIQPTEEDIVYMNYFIESVERDTGVRFNSISGGNSSLLTLAMYTDLGRINELRIGEALFRGYETSYNMRLPYLYDDAILLSGRILEIKPRLDIEKRQAYMQAIVDVGQLDTVIDGIQPIESHLKIVGSSSDALMIDLGHSDYYQLGNEITFQLNYSALAQSMHMPHIPKNYIEDKGIEQLINGFVEIKKNNFIKQS</sequence>
<keyword evidence="3" id="KW-0413">Isomerase</keyword>
<dbReference type="EMBL" id="POVK01000023">
    <property type="protein sequence ID" value="NHA34369.1"/>
    <property type="molecule type" value="Genomic_DNA"/>
</dbReference>
<dbReference type="GeneID" id="93789431"/>
<feature type="domain" description="Alanine racemase N-terminal" evidence="4">
    <location>
        <begin position="6"/>
        <end position="222"/>
    </location>
</feature>
<dbReference type="Pfam" id="PF01168">
    <property type="entry name" value="Ala_racemase_N"/>
    <property type="match status" value="1"/>
</dbReference>
<dbReference type="GO" id="GO:0030170">
    <property type="term" value="F:pyridoxal phosphate binding"/>
    <property type="evidence" value="ECO:0007669"/>
    <property type="project" value="TreeGrafter"/>
</dbReference>
<reference evidence="5 8" key="3">
    <citation type="submission" date="2020-11" db="EMBL/GenBank/DDBJ databases">
        <authorList>
            <consortium name="Pathogen Informatics"/>
        </authorList>
    </citation>
    <scope>NUCLEOTIDE SEQUENCE [LARGE SCALE GENOMIC DNA]</scope>
    <source>
        <strain evidence="5 8">NCTC12218</strain>
    </source>
</reference>
<evidence type="ECO:0000256" key="2">
    <source>
        <dbReference type="ARBA" id="ARBA00022898"/>
    </source>
</evidence>
<reference evidence="6 9" key="1">
    <citation type="submission" date="2018-01" db="EMBL/GenBank/DDBJ databases">
        <title>Complete genome sequence of Staphylococcus Scheliferi isolated from human.</title>
        <authorList>
            <person name="Abouelkhair M.A."/>
            <person name="Bemis D.A."/>
            <person name="Kania S.A."/>
        </authorList>
    </citation>
    <scope>NUCLEOTIDE SEQUENCE [LARGE SCALE GENOMIC DNA]</scope>
    <source>
        <strain evidence="6 9">ATCC 43808</strain>
    </source>
</reference>
<dbReference type="Proteomes" id="UP000572988">
    <property type="component" value="Unassembled WGS sequence"/>
</dbReference>
<name>A0A7Z7QNF3_STASC</name>
<dbReference type="RefSeq" id="WP_016426394.1">
    <property type="nucleotide sequence ID" value="NZ_CABKRV010000002.1"/>
</dbReference>
<dbReference type="SUPFAM" id="SSF51419">
    <property type="entry name" value="PLP-binding barrel"/>
    <property type="match status" value="1"/>
</dbReference>
<dbReference type="EMBL" id="LR962863">
    <property type="protein sequence ID" value="CAD7359115.1"/>
    <property type="molecule type" value="Genomic_DNA"/>
</dbReference>
<evidence type="ECO:0000313" key="8">
    <source>
        <dbReference type="Proteomes" id="UP000264146"/>
    </source>
</evidence>
<dbReference type="Proteomes" id="UP000264146">
    <property type="component" value="Chromosome"/>
</dbReference>
<dbReference type="GO" id="GO:0005829">
    <property type="term" value="C:cytosol"/>
    <property type="evidence" value="ECO:0007669"/>
    <property type="project" value="TreeGrafter"/>
</dbReference>
<keyword evidence="2" id="KW-0663">Pyridoxal phosphate</keyword>
<gene>
    <name evidence="6" type="ORF">C1O36_07545</name>
    <name evidence="7" type="ORF">NCTC12218_00704</name>
</gene>
<evidence type="ECO:0000313" key="7">
    <source>
        <dbReference type="EMBL" id="SUM87632.1"/>
    </source>
</evidence>
<proteinExistence type="predicted"/>
<comment type="cofactor">
    <cofactor evidence="1">
        <name>pyridoxal 5'-phosphate</name>
        <dbReference type="ChEBI" id="CHEBI:597326"/>
    </cofactor>
</comment>
<evidence type="ECO:0000313" key="5">
    <source>
        <dbReference type="EMBL" id="CAD7359115.1"/>
    </source>
</evidence>